<sequence length="64" mass="7263">MAMATTKPTPTTAQVLLLRPKNPRLGYRESRRDDGQPQKRQTPHTTSRRPPHGVSSQQAQLSYH</sequence>
<feature type="compositionally biased region" description="Low complexity" evidence="1">
    <location>
        <begin position="1"/>
        <end position="13"/>
    </location>
</feature>
<organism evidence="2">
    <name type="scientific">Arundo donax</name>
    <name type="common">Giant reed</name>
    <name type="synonym">Donax arundinaceus</name>
    <dbReference type="NCBI Taxonomy" id="35708"/>
    <lineage>
        <taxon>Eukaryota</taxon>
        <taxon>Viridiplantae</taxon>
        <taxon>Streptophyta</taxon>
        <taxon>Embryophyta</taxon>
        <taxon>Tracheophyta</taxon>
        <taxon>Spermatophyta</taxon>
        <taxon>Magnoliopsida</taxon>
        <taxon>Liliopsida</taxon>
        <taxon>Poales</taxon>
        <taxon>Poaceae</taxon>
        <taxon>PACMAD clade</taxon>
        <taxon>Arundinoideae</taxon>
        <taxon>Arundineae</taxon>
        <taxon>Arundo</taxon>
    </lineage>
</organism>
<proteinExistence type="predicted"/>
<feature type="compositionally biased region" description="Basic and acidic residues" evidence="1">
    <location>
        <begin position="26"/>
        <end position="37"/>
    </location>
</feature>
<name>A0A0A9B9D3_ARUDO</name>
<protein>
    <submittedName>
        <fullName evidence="2">Uncharacterized protein</fullName>
    </submittedName>
</protein>
<accession>A0A0A9B9D3</accession>
<evidence type="ECO:0000256" key="1">
    <source>
        <dbReference type="SAM" id="MobiDB-lite"/>
    </source>
</evidence>
<reference evidence="2" key="2">
    <citation type="journal article" date="2015" name="Data Brief">
        <title>Shoot transcriptome of the giant reed, Arundo donax.</title>
        <authorList>
            <person name="Barrero R.A."/>
            <person name="Guerrero F.D."/>
            <person name="Moolhuijzen P."/>
            <person name="Goolsby J.A."/>
            <person name="Tidwell J."/>
            <person name="Bellgard S.E."/>
            <person name="Bellgard M.I."/>
        </authorList>
    </citation>
    <scope>NUCLEOTIDE SEQUENCE</scope>
    <source>
        <tissue evidence="2">Shoot tissue taken approximately 20 cm above the soil surface</tissue>
    </source>
</reference>
<feature type="region of interest" description="Disordered" evidence="1">
    <location>
        <begin position="1"/>
        <end position="64"/>
    </location>
</feature>
<evidence type="ECO:0000313" key="2">
    <source>
        <dbReference type="EMBL" id="JAD57840.1"/>
    </source>
</evidence>
<feature type="compositionally biased region" description="Polar residues" evidence="1">
    <location>
        <begin position="54"/>
        <end position="64"/>
    </location>
</feature>
<dbReference type="AlphaFoldDB" id="A0A0A9B9D3"/>
<reference evidence="2" key="1">
    <citation type="submission" date="2014-09" db="EMBL/GenBank/DDBJ databases">
        <authorList>
            <person name="Magalhaes I.L.F."/>
            <person name="Oliveira U."/>
            <person name="Santos F.R."/>
            <person name="Vidigal T.H.D.A."/>
            <person name="Brescovit A.D."/>
            <person name="Santos A.J."/>
        </authorList>
    </citation>
    <scope>NUCLEOTIDE SEQUENCE</scope>
    <source>
        <tissue evidence="2">Shoot tissue taken approximately 20 cm above the soil surface</tissue>
    </source>
</reference>
<dbReference type="EMBL" id="GBRH01240055">
    <property type="protein sequence ID" value="JAD57840.1"/>
    <property type="molecule type" value="Transcribed_RNA"/>
</dbReference>